<evidence type="ECO:0000256" key="1">
    <source>
        <dbReference type="SAM" id="MobiDB-lite"/>
    </source>
</evidence>
<evidence type="ECO:0000259" key="2">
    <source>
        <dbReference type="Pfam" id="PF07859"/>
    </source>
</evidence>
<sequence length="459" mass="50504">MTCLSQSRHSSASGCTEPEAELLHFKGRVIFETLRAVIGLSSIPHQSLRIDEHMLDAVIIKTLRAILPVVTPLITPKQSPAPKPNVTTYIPSPFVPGKITRKEQRRRLKADIYWPSGQPDNVALPIVVNLHGSGFCFHTHGDDARFCSYAARSLPAIVIDVDYSHAPEHPWPAAVEDVDSAIQFVRHFANENRKQRRRHGASAGTGHKEWMWDPHRVALVGFSSGGNLALIGSTRSEHHGGVAAVVAFYPSTNLDEDPYSKPQLTPLKGAAGGKLPPWLRKILYRLYVPIEKVKDRKQPLISPLYADPASFPSSVTIVTAEQDSLAREGRKLADKLGSSSAFRGTVVHWEAPGQGHNWDKMTKQGTEPEKLKDEAYSLTIRRIRDAFAKVAVGYDDAGEQLDEVDEEDLLDTEEQMSSSIDHRPSGVGTRRSRSSFNTATTGGGRDSLSRPGTIKSPKL</sequence>
<dbReference type="PANTHER" id="PTHR23024:SF242">
    <property type="entry name" value="ALPHA_BETA HYDROLASE FOLD-3 DOMAIN-CONTAINING PROTEIN-RELATED"/>
    <property type="match status" value="1"/>
</dbReference>
<dbReference type="Gene3D" id="3.40.50.1820">
    <property type="entry name" value="alpha/beta hydrolase"/>
    <property type="match status" value="1"/>
</dbReference>
<dbReference type="InterPro" id="IPR050466">
    <property type="entry name" value="Carboxylest/Gibb_receptor"/>
</dbReference>
<proteinExistence type="predicted"/>
<feature type="domain" description="Alpha/beta hydrolase fold-3" evidence="2">
    <location>
        <begin position="127"/>
        <end position="358"/>
    </location>
</feature>
<dbReference type="Proteomes" id="UP000014071">
    <property type="component" value="Unassembled WGS sequence"/>
</dbReference>
<keyword evidence="4" id="KW-1185">Reference proteome</keyword>
<name>R9NZ31_PSEHS</name>
<dbReference type="Pfam" id="PF07859">
    <property type="entry name" value="Abhydrolase_3"/>
    <property type="match status" value="1"/>
</dbReference>
<gene>
    <name evidence="3" type="ORF">PHSY_001555</name>
</gene>
<dbReference type="InterPro" id="IPR029058">
    <property type="entry name" value="AB_hydrolase_fold"/>
</dbReference>
<evidence type="ECO:0000313" key="3">
    <source>
        <dbReference type="EMBL" id="GAC93986.1"/>
    </source>
</evidence>
<dbReference type="eggNOG" id="ENOG502SE29">
    <property type="taxonomic scope" value="Eukaryota"/>
</dbReference>
<dbReference type="SUPFAM" id="SSF53474">
    <property type="entry name" value="alpha/beta-Hydrolases"/>
    <property type="match status" value="1"/>
</dbReference>
<dbReference type="EMBL" id="DF238780">
    <property type="protein sequence ID" value="GAC93986.1"/>
    <property type="molecule type" value="Genomic_DNA"/>
</dbReference>
<feature type="region of interest" description="Disordered" evidence="1">
    <location>
        <begin position="409"/>
        <end position="459"/>
    </location>
</feature>
<dbReference type="GO" id="GO:0016787">
    <property type="term" value="F:hydrolase activity"/>
    <property type="evidence" value="ECO:0007669"/>
    <property type="project" value="InterPro"/>
</dbReference>
<dbReference type="GeneID" id="24106852"/>
<dbReference type="AlphaFoldDB" id="R9NZ31"/>
<organism evidence="3 4">
    <name type="scientific">Pseudozyma hubeiensis (strain SY62)</name>
    <name type="common">Yeast</name>
    <dbReference type="NCBI Taxonomy" id="1305764"/>
    <lineage>
        <taxon>Eukaryota</taxon>
        <taxon>Fungi</taxon>
        <taxon>Dikarya</taxon>
        <taxon>Basidiomycota</taxon>
        <taxon>Ustilaginomycotina</taxon>
        <taxon>Ustilaginomycetes</taxon>
        <taxon>Ustilaginales</taxon>
        <taxon>Ustilaginaceae</taxon>
        <taxon>Pseudozyma</taxon>
    </lineage>
</organism>
<accession>R9NZ31</accession>
<dbReference type="OrthoDB" id="408631at2759"/>
<dbReference type="PANTHER" id="PTHR23024">
    <property type="entry name" value="ARYLACETAMIDE DEACETYLASE"/>
    <property type="match status" value="1"/>
</dbReference>
<evidence type="ECO:0000313" key="4">
    <source>
        <dbReference type="Proteomes" id="UP000014071"/>
    </source>
</evidence>
<dbReference type="InterPro" id="IPR013094">
    <property type="entry name" value="AB_hydrolase_3"/>
</dbReference>
<dbReference type="RefSeq" id="XP_012187573.1">
    <property type="nucleotide sequence ID" value="XM_012332183.1"/>
</dbReference>
<protein>
    <recommendedName>
        <fullName evidence="2">Alpha/beta hydrolase fold-3 domain-containing protein</fullName>
    </recommendedName>
</protein>
<reference evidence="4" key="1">
    <citation type="journal article" date="2013" name="Genome Announc.">
        <title>Draft genome sequence of the basidiomycetous yeast-like fungus Pseudozyma hubeiensis SY62, which produces an abundant amount of the biosurfactant mannosylerythritol lipids.</title>
        <authorList>
            <person name="Konishi M."/>
            <person name="Hatada Y."/>
            <person name="Horiuchi J."/>
        </authorList>
    </citation>
    <scope>NUCLEOTIDE SEQUENCE [LARGE SCALE GENOMIC DNA]</scope>
    <source>
        <strain evidence="4">SY62</strain>
    </source>
</reference>
<dbReference type="STRING" id="1305764.R9NZ31"/>
<dbReference type="HOGENOM" id="CLU_718034_0_0_1"/>